<dbReference type="AlphaFoldDB" id="A0A6P1Y3T6"/>
<name>A0A6P1Y3T6_9SPIR</name>
<dbReference type="Proteomes" id="UP000464374">
    <property type="component" value="Chromosome"/>
</dbReference>
<protein>
    <recommendedName>
        <fullName evidence="9">Protein translocase subunit SecE</fullName>
    </recommendedName>
</protein>
<dbReference type="InterPro" id="IPR001901">
    <property type="entry name" value="Translocase_SecE/Sec61-g"/>
</dbReference>
<dbReference type="GO" id="GO:0065002">
    <property type="term" value="P:intracellular protein transmembrane transport"/>
    <property type="evidence" value="ECO:0007669"/>
    <property type="project" value="UniProtKB-UniRule"/>
</dbReference>
<dbReference type="GO" id="GO:0008320">
    <property type="term" value="F:protein transmembrane transporter activity"/>
    <property type="evidence" value="ECO:0007669"/>
    <property type="project" value="UniProtKB-UniRule"/>
</dbReference>
<keyword evidence="4 9" id="KW-0812">Transmembrane</keyword>
<evidence type="ECO:0000256" key="6">
    <source>
        <dbReference type="ARBA" id="ARBA00022989"/>
    </source>
</evidence>
<dbReference type="KEGG" id="trz:GWP43_10280"/>
<keyword evidence="5 9" id="KW-0653">Protein transport</keyword>
<dbReference type="GO" id="GO:0006605">
    <property type="term" value="P:protein targeting"/>
    <property type="evidence" value="ECO:0007669"/>
    <property type="project" value="UniProtKB-UniRule"/>
</dbReference>
<keyword evidence="6 9" id="KW-1133">Transmembrane helix</keyword>
<comment type="subcellular location">
    <subcellularLocation>
        <location evidence="9">Cell membrane</location>
        <topology evidence="9">Single-pass membrane protein</topology>
    </subcellularLocation>
    <subcellularLocation>
        <location evidence="1">Membrane</location>
    </subcellularLocation>
</comment>
<evidence type="ECO:0000256" key="8">
    <source>
        <dbReference type="ARBA" id="ARBA00023136"/>
    </source>
</evidence>
<comment type="subunit">
    <text evidence="9">Component of the Sec protein translocase complex. Heterotrimer consisting of SecY, SecE and SecG subunits. The heterotrimers can form oligomers, although 1 heterotrimer is thought to be able to translocate proteins. Interacts with the ribosome. Interacts with SecDF, and other proteins may be involved. Interacts with SecA.</text>
</comment>
<keyword evidence="7 9" id="KW-0811">Translocation</keyword>
<evidence type="ECO:0000256" key="3">
    <source>
        <dbReference type="ARBA" id="ARBA00022475"/>
    </source>
</evidence>
<dbReference type="NCBIfam" id="TIGR00964">
    <property type="entry name" value="secE_bact"/>
    <property type="match status" value="1"/>
</dbReference>
<evidence type="ECO:0000313" key="10">
    <source>
        <dbReference type="EMBL" id="QHX43763.1"/>
    </source>
</evidence>
<evidence type="ECO:0000256" key="5">
    <source>
        <dbReference type="ARBA" id="ARBA00022927"/>
    </source>
</evidence>
<evidence type="ECO:0000256" key="1">
    <source>
        <dbReference type="ARBA" id="ARBA00004370"/>
    </source>
</evidence>
<keyword evidence="2 9" id="KW-0813">Transport</keyword>
<accession>A0A6P1Y3T6</accession>
<reference evidence="10 11" key="1">
    <citation type="submission" date="2020-01" db="EMBL/GenBank/DDBJ databases">
        <title>Complete genome sequence of a human oral phylogroup 1 Treponema sp. strain ATCC 700766, originally isolated from periodontitis dental plaque.</title>
        <authorList>
            <person name="Chan Y."/>
            <person name="Huo Y.-B."/>
            <person name="Yu X.-L."/>
            <person name="Zeng H."/>
            <person name="Leung W.-K."/>
            <person name="Watt R.M."/>
        </authorList>
    </citation>
    <scope>NUCLEOTIDE SEQUENCE [LARGE SCALE GENOMIC DNA]</scope>
    <source>
        <strain evidence="10 11">OMZ 804</strain>
    </source>
</reference>
<evidence type="ECO:0000256" key="9">
    <source>
        <dbReference type="HAMAP-Rule" id="MF_00422"/>
    </source>
</evidence>
<feature type="transmembrane region" description="Helical" evidence="9">
    <location>
        <begin position="32"/>
        <end position="58"/>
    </location>
</feature>
<dbReference type="HAMAP" id="MF_00422">
    <property type="entry name" value="SecE"/>
    <property type="match status" value="1"/>
</dbReference>
<evidence type="ECO:0000256" key="2">
    <source>
        <dbReference type="ARBA" id="ARBA00022448"/>
    </source>
</evidence>
<keyword evidence="3 9" id="KW-1003">Cell membrane</keyword>
<keyword evidence="8 9" id="KW-0472">Membrane</keyword>
<organism evidence="10 11">
    <name type="scientific">Treponema vincentii</name>
    <dbReference type="NCBI Taxonomy" id="69710"/>
    <lineage>
        <taxon>Bacteria</taxon>
        <taxon>Pseudomonadati</taxon>
        <taxon>Spirochaetota</taxon>
        <taxon>Spirochaetia</taxon>
        <taxon>Spirochaetales</taxon>
        <taxon>Treponemataceae</taxon>
        <taxon>Treponema</taxon>
    </lineage>
</organism>
<dbReference type="Gene3D" id="1.20.5.1030">
    <property type="entry name" value="Preprotein translocase secy subunit"/>
    <property type="match status" value="1"/>
</dbReference>
<evidence type="ECO:0000256" key="4">
    <source>
        <dbReference type="ARBA" id="ARBA00022692"/>
    </source>
</evidence>
<gene>
    <name evidence="9 10" type="primary">secE</name>
    <name evidence="10" type="ORF">GWP43_10280</name>
</gene>
<dbReference type="Pfam" id="PF00584">
    <property type="entry name" value="SecE"/>
    <property type="match status" value="1"/>
</dbReference>
<dbReference type="PANTHER" id="PTHR33910">
    <property type="entry name" value="PROTEIN TRANSLOCASE SUBUNIT SECE"/>
    <property type="match status" value="1"/>
</dbReference>
<dbReference type="InterPro" id="IPR038379">
    <property type="entry name" value="SecE_sf"/>
</dbReference>
<dbReference type="GO" id="GO:0005886">
    <property type="term" value="C:plasma membrane"/>
    <property type="evidence" value="ECO:0007669"/>
    <property type="project" value="UniProtKB-SubCell"/>
</dbReference>
<dbReference type="EMBL" id="CP048020">
    <property type="protein sequence ID" value="QHX43763.1"/>
    <property type="molecule type" value="Genomic_DNA"/>
</dbReference>
<sequence length="59" mass="6565">MSKIITFGKECVAELRKVVWPTRDDVVSAVKVVIVSTILVAIFLGVVDTFFVACLGWFF</sequence>
<dbReference type="GO" id="GO:0009306">
    <property type="term" value="P:protein secretion"/>
    <property type="evidence" value="ECO:0007669"/>
    <property type="project" value="UniProtKB-UniRule"/>
</dbReference>
<evidence type="ECO:0000256" key="7">
    <source>
        <dbReference type="ARBA" id="ARBA00023010"/>
    </source>
</evidence>
<dbReference type="PANTHER" id="PTHR33910:SF1">
    <property type="entry name" value="PROTEIN TRANSLOCASE SUBUNIT SECE"/>
    <property type="match status" value="1"/>
</dbReference>
<comment type="similarity">
    <text evidence="9">Belongs to the SecE/SEC61-gamma family.</text>
</comment>
<dbReference type="RefSeq" id="WP_162664070.1">
    <property type="nucleotide sequence ID" value="NZ_CP048020.1"/>
</dbReference>
<evidence type="ECO:0000313" key="11">
    <source>
        <dbReference type="Proteomes" id="UP000464374"/>
    </source>
</evidence>
<proteinExistence type="inferred from homology"/>
<dbReference type="GO" id="GO:0043952">
    <property type="term" value="P:protein transport by the Sec complex"/>
    <property type="evidence" value="ECO:0007669"/>
    <property type="project" value="UniProtKB-UniRule"/>
</dbReference>
<dbReference type="InterPro" id="IPR005807">
    <property type="entry name" value="SecE_bac"/>
</dbReference>
<comment type="function">
    <text evidence="9">Essential subunit of the Sec protein translocation channel SecYEG. Clamps together the 2 halves of SecY. May contact the channel plug during translocation.</text>
</comment>